<evidence type="ECO:0000256" key="3">
    <source>
        <dbReference type="ARBA" id="ARBA00022771"/>
    </source>
</evidence>
<feature type="compositionally biased region" description="Gly residues" evidence="6">
    <location>
        <begin position="400"/>
        <end position="409"/>
    </location>
</feature>
<sequence length="446" mass="46449">MSEQYQKKELLELMATGGNRRCVDCGAPSPQWASVSYGTFVCLECSGIHRGFGVHISFIRSITMDKWKDLERLKMKLGGNDKFQSFMENYGADGGYTKGMDIKEKYHSWAAAQYRDKLTAACADPPQEWSPSPRPADFQMPSRPASAQATRKSRAGAGAGVGSSLNPASRSVTPQPPAGSGNEAFFERMGNANSSRPADLPPSQGGKYAGFGSTYEPEPLHPAAYGTSSHAVPTLGELQANPLGALSKGWGLFSSAVATSAREINNTVVQPGVARAADLASTVGSSATTRSTAGGEHGQGQLDWQSYLNTGLQGAKAATTWAGQRANEGWSAANELAKEKGGVDLNEQLGKLGIAGGGGHGGRNGTGMGYGNLDRAEHGEQGGYKDDFFDEWDDAPGSGSHLGGSGGAAGSASGAGAAGGAKVQGQAAGRPRKDSWGKEDDEWKDF</sequence>
<evidence type="ECO:0000256" key="2">
    <source>
        <dbReference type="ARBA" id="ARBA00022723"/>
    </source>
</evidence>
<dbReference type="SMART" id="SM00105">
    <property type="entry name" value="ArfGap"/>
    <property type="match status" value="1"/>
</dbReference>
<dbReference type="RefSeq" id="XP_052948608.1">
    <property type="nucleotide sequence ID" value="XM_053088222.1"/>
</dbReference>
<gene>
    <name evidence="8" type="ORF">MKK02DRAFT_31143</name>
</gene>
<dbReference type="CDD" id="cd08830">
    <property type="entry name" value="ArfGap_ArfGap1"/>
    <property type="match status" value="1"/>
</dbReference>
<evidence type="ECO:0000256" key="6">
    <source>
        <dbReference type="SAM" id="MobiDB-lite"/>
    </source>
</evidence>
<feature type="compositionally biased region" description="Polar residues" evidence="6">
    <location>
        <begin position="163"/>
        <end position="173"/>
    </location>
</feature>
<reference evidence="8" key="1">
    <citation type="journal article" date="2022" name="G3 (Bethesda)">
        <title>High quality genome of the basidiomycete yeast Dioszegia hungarica PDD-24b-2 isolated from cloud water.</title>
        <authorList>
            <person name="Jarrige D."/>
            <person name="Haridas S."/>
            <person name="Bleykasten-Grosshans C."/>
            <person name="Joly M."/>
            <person name="Nadalig T."/>
            <person name="Sancelme M."/>
            <person name="Vuilleumier S."/>
            <person name="Grigoriev I.V."/>
            <person name="Amato P."/>
            <person name="Bringel F."/>
        </authorList>
    </citation>
    <scope>NUCLEOTIDE SEQUENCE</scope>
    <source>
        <strain evidence="8">PDD-24b-2</strain>
    </source>
</reference>
<feature type="domain" description="Arf-GAP" evidence="7">
    <location>
        <begin position="7"/>
        <end position="129"/>
    </location>
</feature>
<dbReference type="FunFam" id="1.10.220.150:FF:000014">
    <property type="entry name" value="ADP-ribosylation factor GTPase-activating protein"/>
    <property type="match status" value="1"/>
</dbReference>
<organism evidence="8 9">
    <name type="scientific">Dioszegia hungarica</name>
    <dbReference type="NCBI Taxonomy" id="4972"/>
    <lineage>
        <taxon>Eukaryota</taxon>
        <taxon>Fungi</taxon>
        <taxon>Dikarya</taxon>
        <taxon>Basidiomycota</taxon>
        <taxon>Agaricomycotina</taxon>
        <taxon>Tremellomycetes</taxon>
        <taxon>Tremellales</taxon>
        <taxon>Bulleribasidiaceae</taxon>
        <taxon>Dioszegia</taxon>
    </lineage>
</organism>
<evidence type="ECO:0000313" key="9">
    <source>
        <dbReference type="Proteomes" id="UP001164286"/>
    </source>
</evidence>
<dbReference type="SUPFAM" id="SSF57863">
    <property type="entry name" value="ArfGap/RecO-like zinc finger"/>
    <property type="match status" value="1"/>
</dbReference>
<keyword evidence="1" id="KW-0343">GTPase activation</keyword>
<dbReference type="PRINTS" id="PR00405">
    <property type="entry name" value="REVINTRACTNG"/>
</dbReference>
<evidence type="ECO:0000313" key="8">
    <source>
        <dbReference type="EMBL" id="KAI9638831.1"/>
    </source>
</evidence>
<evidence type="ECO:0000256" key="5">
    <source>
        <dbReference type="PROSITE-ProRule" id="PRU00288"/>
    </source>
</evidence>
<accession>A0AA38HGB3</accession>
<dbReference type="Gene3D" id="1.10.220.150">
    <property type="entry name" value="Arf GTPase activating protein"/>
    <property type="match status" value="1"/>
</dbReference>
<keyword evidence="4" id="KW-0862">Zinc</keyword>
<dbReference type="InterPro" id="IPR038508">
    <property type="entry name" value="ArfGAP_dom_sf"/>
</dbReference>
<name>A0AA38HGB3_9TREE</name>
<dbReference type="GeneID" id="77727427"/>
<feature type="region of interest" description="Disordered" evidence="6">
    <location>
        <begin position="123"/>
        <end position="226"/>
    </location>
</feature>
<proteinExistence type="predicted"/>
<dbReference type="EMBL" id="JAKWFO010000002">
    <property type="protein sequence ID" value="KAI9638831.1"/>
    <property type="molecule type" value="Genomic_DNA"/>
</dbReference>
<protein>
    <recommendedName>
        <fullName evidence="7">Arf-GAP domain-containing protein</fullName>
    </recommendedName>
</protein>
<keyword evidence="9" id="KW-1185">Reference proteome</keyword>
<dbReference type="GO" id="GO:0008270">
    <property type="term" value="F:zinc ion binding"/>
    <property type="evidence" value="ECO:0007669"/>
    <property type="project" value="UniProtKB-KW"/>
</dbReference>
<evidence type="ECO:0000259" key="7">
    <source>
        <dbReference type="PROSITE" id="PS50115"/>
    </source>
</evidence>
<dbReference type="InterPro" id="IPR037278">
    <property type="entry name" value="ARFGAP/RecO"/>
</dbReference>
<keyword evidence="3 5" id="KW-0863">Zinc-finger</keyword>
<dbReference type="PANTHER" id="PTHR46395">
    <property type="entry name" value="ADP-RIBOSYLATION FACTOR GTPASE-ACTIVATING PROTEIN 1"/>
    <property type="match status" value="1"/>
</dbReference>
<dbReference type="PANTHER" id="PTHR46395:SF1">
    <property type="entry name" value="ADP-RIBOSYLATION FACTOR GTPASE-ACTIVATING PROTEIN 1"/>
    <property type="match status" value="1"/>
</dbReference>
<dbReference type="GO" id="GO:0000139">
    <property type="term" value="C:Golgi membrane"/>
    <property type="evidence" value="ECO:0007669"/>
    <property type="project" value="TreeGrafter"/>
</dbReference>
<dbReference type="AlphaFoldDB" id="A0AA38HGB3"/>
<dbReference type="Pfam" id="PF01412">
    <property type="entry name" value="ArfGap"/>
    <property type="match status" value="1"/>
</dbReference>
<feature type="region of interest" description="Disordered" evidence="6">
    <location>
        <begin position="374"/>
        <end position="446"/>
    </location>
</feature>
<dbReference type="GO" id="GO:0030100">
    <property type="term" value="P:regulation of endocytosis"/>
    <property type="evidence" value="ECO:0007669"/>
    <property type="project" value="TreeGrafter"/>
</dbReference>
<feature type="compositionally biased region" description="Low complexity" evidence="6">
    <location>
        <begin position="410"/>
        <end position="429"/>
    </location>
</feature>
<comment type="caution">
    <text evidence="8">The sequence shown here is derived from an EMBL/GenBank/DDBJ whole genome shotgun (WGS) entry which is preliminary data.</text>
</comment>
<evidence type="ECO:0000256" key="4">
    <source>
        <dbReference type="ARBA" id="ARBA00022833"/>
    </source>
</evidence>
<dbReference type="GO" id="GO:0032012">
    <property type="term" value="P:regulation of ARF protein signal transduction"/>
    <property type="evidence" value="ECO:0007669"/>
    <property type="project" value="TreeGrafter"/>
</dbReference>
<keyword evidence="2" id="KW-0479">Metal-binding</keyword>
<dbReference type="Proteomes" id="UP001164286">
    <property type="component" value="Unassembled WGS sequence"/>
</dbReference>
<evidence type="ECO:0000256" key="1">
    <source>
        <dbReference type="ARBA" id="ARBA00022468"/>
    </source>
</evidence>
<dbReference type="PROSITE" id="PS50115">
    <property type="entry name" value="ARFGAP"/>
    <property type="match status" value="1"/>
</dbReference>
<dbReference type="InterPro" id="IPR001164">
    <property type="entry name" value="ArfGAP_dom"/>
</dbReference>
<dbReference type="GO" id="GO:0005096">
    <property type="term" value="F:GTPase activator activity"/>
    <property type="evidence" value="ECO:0007669"/>
    <property type="project" value="UniProtKB-KW"/>
</dbReference>
<feature type="compositionally biased region" description="Basic and acidic residues" evidence="6">
    <location>
        <begin position="374"/>
        <end position="387"/>
    </location>
</feature>